<feature type="region of interest" description="Disordered" evidence="1">
    <location>
        <begin position="90"/>
        <end position="111"/>
    </location>
</feature>
<organism evidence="3 4">
    <name type="scientific">Toxoplasma gondii MAS</name>
    <dbReference type="NCBI Taxonomy" id="943118"/>
    <lineage>
        <taxon>Eukaryota</taxon>
        <taxon>Sar</taxon>
        <taxon>Alveolata</taxon>
        <taxon>Apicomplexa</taxon>
        <taxon>Conoidasida</taxon>
        <taxon>Coccidia</taxon>
        <taxon>Eucoccidiorida</taxon>
        <taxon>Eimeriorina</taxon>
        <taxon>Sarcocystidae</taxon>
        <taxon>Toxoplasma</taxon>
    </lineage>
</organism>
<dbReference type="SUPFAM" id="SSF54534">
    <property type="entry name" value="FKBP-like"/>
    <property type="match status" value="1"/>
</dbReference>
<name>A0A086PXD4_TOXGO</name>
<dbReference type="AlphaFoldDB" id="A0A086PXD4"/>
<dbReference type="EC" id="5.2.1.8" evidence="3"/>
<dbReference type="Pfam" id="PF00254">
    <property type="entry name" value="FKBP_C"/>
    <property type="match status" value="1"/>
</dbReference>
<keyword evidence="3" id="KW-0413">Isomerase</keyword>
<evidence type="ECO:0000259" key="2">
    <source>
        <dbReference type="Pfam" id="PF00254"/>
    </source>
</evidence>
<dbReference type="VEuPathDB" id="ToxoDB:TGMAS_283850"/>
<comment type="caution">
    <text evidence="3">The sequence shown here is derived from an EMBL/GenBank/DDBJ whole genome shotgun (WGS) entry which is preliminary data.</text>
</comment>
<protein>
    <submittedName>
        <fullName evidence="3">Peptidyl-prolyl cis-trans isomerase</fullName>
        <ecNumber evidence="3">5.2.1.8</ecNumber>
    </submittedName>
</protein>
<feature type="domain" description="PPIase FKBP-type" evidence="2">
    <location>
        <begin position="57"/>
        <end position="84"/>
    </location>
</feature>
<dbReference type="GO" id="GO:0003755">
    <property type="term" value="F:peptidyl-prolyl cis-trans isomerase activity"/>
    <property type="evidence" value="ECO:0007669"/>
    <property type="project" value="UniProtKB-EC"/>
</dbReference>
<dbReference type="InterPro" id="IPR001179">
    <property type="entry name" value="PPIase_FKBP_dom"/>
</dbReference>
<feature type="region of interest" description="Disordered" evidence="1">
    <location>
        <begin position="1"/>
        <end position="30"/>
    </location>
</feature>
<dbReference type="InterPro" id="IPR046357">
    <property type="entry name" value="PPIase_dom_sf"/>
</dbReference>
<reference evidence="3 4" key="1">
    <citation type="submission" date="2014-04" db="EMBL/GenBank/DDBJ databases">
        <authorList>
            <person name="Sibley D."/>
            <person name="Venepally P."/>
            <person name="Karamycheva S."/>
            <person name="Hadjithomas M."/>
            <person name="Khan A."/>
            <person name="Brunk B."/>
            <person name="Roos D."/>
            <person name="Caler E."/>
            <person name="Lorenzi H."/>
        </authorList>
    </citation>
    <scope>NUCLEOTIDE SEQUENCE [LARGE SCALE GENOMIC DNA]</scope>
    <source>
        <strain evidence="3 4">MAS</strain>
    </source>
</reference>
<dbReference type="Proteomes" id="UP000028821">
    <property type="component" value="Unassembled WGS sequence"/>
</dbReference>
<dbReference type="EMBL" id="AEXC02002456">
    <property type="protein sequence ID" value="KFH05016.1"/>
    <property type="molecule type" value="Genomic_DNA"/>
</dbReference>
<dbReference type="Gene3D" id="3.10.50.40">
    <property type="match status" value="1"/>
</dbReference>
<evidence type="ECO:0000313" key="4">
    <source>
        <dbReference type="Proteomes" id="UP000028821"/>
    </source>
</evidence>
<evidence type="ECO:0000313" key="3">
    <source>
        <dbReference type="EMBL" id="KFH05016.1"/>
    </source>
</evidence>
<proteinExistence type="predicted"/>
<gene>
    <name evidence="3" type="ORF">TGMAS_283850</name>
</gene>
<sequence length="138" mass="14461">MGGTCEEASSHAHSHSCCGGGSDKVDVDPASIVDAGEEISSGDKGVFKKILKEGDGPQPQPGEEVVVHYTGTLLDGTKFDSSSEFWKSRSNSFSQASMKSPPAPRVRSSPLQRRNFDVSISVSRFCVPLLSGGETAAG</sequence>
<accession>A0A086PXD4</accession>
<evidence type="ECO:0000256" key="1">
    <source>
        <dbReference type="SAM" id="MobiDB-lite"/>
    </source>
</evidence>